<sequence length="78" mass="9459">MYRTENIDTEIRQNWVSVRYRYLKVKLGNLLVPYRYQKYQKVGTGTKNSEPVQDWYGNGTQYQMLIDVHKIQHINYIT</sequence>
<evidence type="ECO:0000313" key="2">
    <source>
        <dbReference type="EMBL" id="OTF95363.1"/>
    </source>
</evidence>
<dbReference type="EMBL" id="MNCJ02000330">
    <property type="protein sequence ID" value="KAF5765079.1"/>
    <property type="molecule type" value="Genomic_DNA"/>
</dbReference>
<gene>
    <name evidence="2" type="ORF">HannXRQ_Chr15g0482241</name>
    <name evidence="1" type="ORF">HanXRQr2_Chr15g0699541</name>
</gene>
<reference evidence="1 3" key="1">
    <citation type="journal article" date="2017" name="Nature">
        <title>The sunflower genome provides insights into oil metabolism, flowering and Asterid evolution.</title>
        <authorList>
            <person name="Badouin H."/>
            <person name="Gouzy J."/>
            <person name="Grassa C.J."/>
            <person name="Murat F."/>
            <person name="Staton S.E."/>
            <person name="Cottret L."/>
            <person name="Lelandais-Briere C."/>
            <person name="Owens G.L."/>
            <person name="Carrere S."/>
            <person name="Mayjonade B."/>
            <person name="Legrand L."/>
            <person name="Gill N."/>
            <person name="Kane N.C."/>
            <person name="Bowers J.E."/>
            <person name="Hubner S."/>
            <person name="Bellec A."/>
            <person name="Berard A."/>
            <person name="Berges H."/>
            <person name="Blanchet N."/>
            <person name="Boniface M.C."/>
            <person name="Brunel D."/>
            <person name="Catrice O."/>
            <person name="Chaidir N."/>
            <person name="Claudel C."/>
            <person name="Donnadieu C."/>
            <person name="Faraut T."/>
            <person name="Fievet G."/>
            <person name="Helmstetter N."/>
            <person name="King M."/>
            <person name="Knapp S.J."/>
            <person name="Lai Z."/>
            <person name="Le Paslier M.C."/>
            <person name="Lippi Y."/>
            <person name="Lorenzon L."/>
            <person name="Mandel J.R."/>
            <person name="Marage G."/>
            <person name="Marchand G."/>
            <person name="Marquand E."/>
            <person name="Bret-Mestries E."/>
            <person name="Morien E."/>
            <person name="Nambeesan S."/>
            <person name="Nguyen T."/>
            <person name="Pegot-Espagnet P."/>
            <person name="Pouilly N."/>
            <person name="Raftis F."/>
            <person name="Sallet E."/>
            <person name="Schiex T."/>
            <person name="Thomas J."/>
            <person name="Vandecasteele C."/>
            <person name="Vares D."/>
            <person name="Vear F."/>
            <person name="Vautrin S."/>
            <person name="Crespi M."/>
            <person name="Mangin B."/>
            <person name="Burke J.M."/>
            <person name="Salse J."/>
            <person name="Munos S."/>
            <person name="Vincourt P."/>
            <person name="Rieseberg L.H."/>
            <person name="Langlade N.B."/>
        </authorList>
    </citation>
    <scope>NUCLEOTIDE SEQUENCE [LARGE SCALE GENOMIC DNA]</scope>
    <source>
        <strain evidence="3">cv. SF193</strain>
        <tissue evidence="1">Leaves</tissue>
    </source>
</reference>
<evidence type="ECO:0000313" key="1">
    <source>
        <dbReference type="EMBL" id="KAF5765079.1"/>
    </source>
</evidence>
<reference evidence="2" key="2">
    <citation type="submission" date="2017-02" db="EMBL/GenBank/DDBJ databases">
        <title>Sunflower complete genome.</title>
        <authorList>
            <person name="Langlade N."/>
            <person name="Munos S."/>
        </authorList>
    </citation>
    <scope>NUCLEOTIDE SEQUENCE [LARGE SCALE GENOMIC DNA]</scope>
    <source>
        <tissue evidence="2">Leaves</tissue>
    </source>
</reference>
<dbReference type="EMBL" id="CM007904">
    <property type="protein sequence ID" value="OTF95363.1"/>
    <property type="molecule type" value="Genomic_DNA"/>
</dbReference>
<dbReference type="InParanoid" id="A0A251S9D8"/>
<protein>
    <submittedName>
        <fullName evidence="2">Uncharacterized protein</fullName>
    </submittedName>
</protein>
<evidence type="ECO:0000313" key="3">
    <source>
        <dbReference type="Proteomes" id="UP000215914"/>
    </source>
</evidence>
<name>A0A251S9D8_HELAN</name>
<organism evidence="2 3">
    <name type="scientific">Helianthus annuus</name>
    <name type="common">Common sunflower</name>
    <dbReference type="NCBI Taxonomy" id="4232"/>
    <lineage>
        <taxon>Eukaryota</taxon>
        <taxon>Viridiplantae</taxon>
        <taxon>Streptophyta</taxon>
        <taxon>Embryophyta</taxon>
        <taxon>Tracheophyta</taxon>
        <taxon>Spermatophyta</taxon>
        <taxon>Magnoliopsida</taxon>
        <taxon>eudicotyledons</taxon>
        <taxon>Gunneridae</taxon>
        <taxon>Pentapetalae</taxon>
        <taxon>asterids</taxon>
        <taxon>campanulids</taxon>
        <taxon>Asterales</taxon>
        <taxon>Asteraceae</taxon>
        <taxon>Asteroideae</taxon>
        <taxon>Heliantheae alliance</taxon>
        <taxon>Heliantheae</taxon>
        <taxon>Helianthus</taxon>
    </lineage>
</organism>
<dbReference type="AlphaFoldDB" id="A0A251S9D8"/>
<dbReference type="Gramene" id="mRNA:HanXRQr2_Chr15g0699541">
    <property type="protein sequence ID" value="CDS:HanXRQr2_Chr15g0699541.1"/>
    <property type="gene ID" value="HanXRQr2_Chr15g0699541"/>
</dbReference>
<reference evidence="1" key="3">
    <citation type="submission" date="2020-06" db="EMBL/GenBank/DDBJ databases">
        <title>Helianthus annuus Genome sequencing and assembly Release 2.</title>
        <authorList>
            <person name="Gouzy J."/>
            <person name="Langlade N."/>
            <person name="Munos S."/>
        </authorList>
    </citation>
    <scope>NUCLEOTIDE SEQUENCE</scope>
    <source>
        <tissue evidence="1">Leaves</tissue>
    </source>
</reference>
<accession>A0A251S9D8</accession>
<keyword evidence="3" id="KW-1185">Reference proteome</keyword>
<dbReference type="Proteomes" id="UP000215914">
    <property type="component" value="Chromosome 15"/>
</dbReference>
<proteinExistence type="predicted"/>